<organism evidence="2 3">
    <name type="scientific">Sphingomonas anseongensis</name>
    <dbReference type="NCBI Taxonomy" id="2908207"/>
    <lineage>
        <taxon>Bacteria</taxon>
        <taxon>Pseudomonadati</taxon>
        <taxon>Pseudomonadota</taxon>
        <taxon>Alphaproteobacteria</taxon>
        <taxon>Sphingomonadales</taxon>
        <taxon>Sphingomonadaceae</taxon>
        <taxon>Sphingomonas</taxon>
    </lineage>
</organism>
<sequence>MIGSDLLKVLAGLWSLPFATARAKTFLAHSIGFGINSVEVIVAVMVQLLLCGVLRRPISSIWPWICVELLIVTYTALTVAADGWPATDTEFHQKLIGFALTLFLPTALMLLSRLFPRLWDRTA</sequence>
<dbReference type="EMBL" id="JAMGBC010000001">
    <property type="protein sequence ID" value="MCL6678046.1"/>
    <property type="molecule type" value="Genomic_DNA"/>
</dbReference>
<reference evidence="2" key="1">
    <citation type="submission" date="2022-05" db="EMBL/GenBank/DDBJ databases">
        <authorList>
            <person name="Jo J.-H."/>
            <person name="Im W.-T."/>
        </authorList>
    </citation>
    <scope>NUCLEOTIDE SEQUENCE</scope>
    <source>
        <strain evidence="2">RG327</strain>
    </source>
</reference>
<keyword evidence="1" id="KW-0812">Transmembrane</keyword>
<gene>
    <name evidence="2" type="ORF">LZ519_01750</name>
</gene>
<protein>
    <submittedName>
        <fullName evidence="2">Uncharacterized protein</fullName>
    </submittedName>
</protein>
<feature type="transmembrane region" description="Helical" evidence="1">
    <location>
        <begin position="61"/>
        <end position="80"/>
    </location>
</feature>
<accession>A0ABT0RCS8</accession>
<keyword evidence="1" id="KW-0472">Membrane</keyword>
<name>A0ABT0RCS8_9SPHN</name>
<dbReference type="RefSeq" id="WP_249867022.1">
    <property type="nucleotide sequence ID" value="NZ_JAMGBC010000001.1"/>
</dbReference>
<evidence type="ECO:0000313" key="2">
    <source>
        <dbReference type="EMBL" id="MCL6678046.1"/>
    </source>
</evidence>
<evidence type="ECO:0000313" key="3">
    <source>
        <dbReference type="Proteomes" id="UP001165343"/>
    </source>
</evidence>
<proteinExistence type="predicted"/>
<comment type="caution">
    <text evidence="2">The sequence shown here is derived from an EMBL/GenBank/DDBJ whole genome shotgun (WGS) entry which is preliminary data.</text>
</comment>
<feature type="transmembrane region" description="Helical" evidence="1">
    <location>
        <begin position="33"/>
        <end position="54"/>
    </location>
</feature>
<feature type="transmembrane region" description="Helical" evidence="1">
    <location>
        <begin position="95"/>
        <end position="115"/>
    </location>
</feature>
<dbReference type="Proteomes" id="UP001165343">
    <property type="component" value="Unassembled WGS sequence"/>
</dbReference>
<keyword evidence="3" id="KW-1185">Reference proteome</keyword>
<evidence type="ECO:0000256" key="1">
    <source>
        <dbReference type="SAM" id="Phobius"/>
    </source>
</evidence>
<keyword evidence="1" id="KW-1133">Transmembrane helix</keyword>